<keyword evidence="4 8" id="KW-0812">Transmembrane</keyword>
<evidence type="ECO:0000256" key="2">
    <source>
        <dbReference type="ARBA" id="ARBA00008335"/>
    </source>
</evidence>
<evidence type="ECO:0000256" key="3">
    <source>
        <dbReference type="ARBA" id="ARBA00022448"/>
    </source>
</evidence>
<evidence type="ECO:0000256" key="8">
    <source>
        <dbReference type="SAM" id="Phobius"/>
    </source>
</evidence>
<dbReference type="FunCoup" id="A0A1D5RC39">
    <property type="interactions" value="102"/>
</dbReference>
<dbReference type="InterPro" id="IPR036259">
    <property type="entry name" value="MFS_trans_sf"/>
</dbReference>
<dbReference type="Proteomes" id="UP000006718">
    <property type="component" value="Chromosome 13"/>
</dbReference>
<dbReference type="InterPro" id="IPR020846">
    <property type="entry name" value="MFS_dom"/>
</dbReference>
<keyword evidence="5 8" id="KW-1133">Transmembrane helix</keyword>
<dbReference type="CDD" id="cd17390">
    <property type="entry name" value="MFS_MFSD9"/>
    <property type="match status" value="1"/>
</dbReference>
<feature type="transmembrane region" description="Helical" evidence="8">
    <location>
        <begin position="236"/>
        <end position="258"/>
    </location>
</feature>
<dbReference type="PRINTS" id="PR01035">
    <property type="entry name" value="TCRTETA"/>
</dbReference>
<evidence type="ECO:0000256" key="4">
    <source>
        <dbReference type="ARBA" id="ARBA00022692"/>
    </source>
</evidence>
<comment type="similarity">
    <text evidence="2">Belongs to the major facilitator superfamily.</text>
</comment>
<comment type="subcellular location">
    <subcellularLocation>
        <location evidence="1">Membrane</location>
        <topology evidence="1">Multi-pass membrane protein</topology>
    </subcellularLocation>
</comment>
<dbReference type="SUPFAM" id="SSF103473">
    <property type="entry name" value="MFS general substrate transporter"/>
    <property type="match status" value="1"/>
</dbReference>
<dbReference type="GO" id="GO:0022857">
    <property type="term" value="F:transmembrane transporter activity"/>
    <property type="evidence" value="ECO:0007669"/>
    <property type="project" value="InterPro"/>
</dbReference>
<dbReference type="GO" id="GO:0016020">
    <property type="term" value="C:membrane"/>
    <property type="evidence" value="ECO:0007669"/>
    <property type="project" value="UniProtKB-SubCell"/>
</dbReference>
<evidence type="ECO:0000256" key="6">
    <source>
        <dbReference type="ARBA" id="ARBA00023136"/>
    </source>
</evidence>
<feature type="transmembrane region" description="Helical" evidence="8">
    <location>
        <begin position="353"/>
        <end position="372"/>
    </location>
</feature>
<dbReference type="VEuPathDB" id="HostDB:ENSMMUG00000043149"/>
<feature type="transmembrane region" description="Helical" evidence="8">
    <location>
        <begin position="147"/>
        <end position="167"/>
    </location>
</feature>
<organism evidence="10 11">
    <name type="scientific">Macaca mulatta</name>
    <name type="common">Rhesus macaque</name>
    <dbReference type="NCBI Taxonomy" id="9544"/>
    <lineage>
        <taxon>Eukaryota</taxon>
        <taxon>Metazoa</taxon>
        <taxon>Chordata</taxon>
        <taxon>Craniata</taxon>
        <taxon>Vertebrata</taxon>
        <taxon>Euteleostomi</taxon>
        <taxon>Mammalia</taxon>
        <taxon>Eutheria</taxon>
        <taxon>Euarchontoglires</taxon>
        <taxon>Primates</taxon>
        <taxon>Haplorrhini</taxon>
        <taxon>Catarrhini</taxon>
        <taxon>Cercopithecidae</taxon>
        <taxon>Cercopithecinae</taxon>
        <taxon>Macaca</taxon>
    </lineage>
</organism>
<reference evidence="10" key="3">
    <citation type="submission" date="2025-08" db="UniProtKB">
        <authorList>
            <consortium name="Ensembl"/>
        </authorList>
    </citation>
    <scope>IDENTIFICATION</scope>
    <source>
        <strain evidence="10">17573</strain>
    </source>
</reference>
<evidence type="ECO:0000256" key="5">
    <source>
        <dbReference type="ARBA" id="ARBA00022989"/>
    </source>
</evidence>
<dbReference type="PROSITE" id="PS50850">
    <property type="entry name" value="MFS"/>
    <property type="match status" value="1"/>
</dbReference>
<reference evidence="10" key="2">
    <citation type="submission" date="2019-01" db="EMBL/GenBank/DDBJ databases">
        <authorList>
            <person name="Graves T."/>
            <person name="Eichler E.E."/>
            <person name="Wilson R.K."/>
        </authorList>
    </citation>
    <scope>NUCLEOTIDE SEQUENCE [LARGE SCALE GENOMIC DNA]</scope>
    <source>
        <strain evidence="10">17573</strain>
    </source>
</reference>
<reference evidence="10" key="4">
    <citation type="submission" date="2025-09" db="UniProtKB">
        <authorList>
            <consortium name="Ensembl"/>
        </authorList>
    </citation>
    <scope>IDENTIFICATION</scope>
    <source>
        <strain evidence="10">17573</strain>
    </source>
</reference>
<feature type="transmembrane region" description="Helical" evidence="8">
    <location>
        <begin position="264"/>
        <end position="286"/>
    </location>
</feature>
<dbReference type="OMA" id="RFVRCLY"/>
<dbReference type="InterPro" id="IPR011701">
    <property type="entry name" value="MFS"/>
</dbReference>
<feature type="region of interest" description="Disordered" evidence="7">
    <location>
        <begin position="1"/>
        <end position="48"/>
    </location>
</feature>
<evidence type="ECO:0000256" key="1">
    <source>
        <dbReference type="ARBA" id="ARBA00004141"/>
    </source>
</evidence>
<sequence>MLITCPVPTLPGTRTPSNSTSHAPAERPGSTRPLSLRRRAPPASAGGGAGLPGPVGGCCCFRPPAGAGMELGGHWDISSAPRLVSEIAEPQQERNTGTEAGAADSGVVRTRRFLLCLYLVGFLDLFGVSMVVPVLSLHVKSLGASPTVAGIVGSSYGVLQLFSSTFVGCWSDVVGKRSSLLTCILLSALGYLLLGAATNMFLFVLARVPAGIFKHTLSISRALLSDVVPEKERPLVIGHFNTASGVGFILGPMVGGYLTELEDGFYLTAFICFLVFILNAGLVWFFPWREAKPGSTDKGLPLRKTHVLLGRSHDAVQEAATNRGARASKKAARPWVEVGLALRNMKNLLFSEMWDIFLVRLLMAVAVMLYYSNFVLALEERFGVRPKVTGYLISYSSMLGAVAGLALGPILRLYKHNSQVLLLHSSMLTCALLLLYSLAPTMGAVVLSSTLLSFSTAIGRTCITDLQLTVGGAQASGTLIGVGQSVTAVGRIIAPLLSGVAQEVSPCGPPSLGAALALVAIFIMSLNRPHSSGDRNGKLKSE</sequence>
<dbReference type="AlphaFoldDB" id="A0A1D5RC39"/>
<dbReference type="Bgee" id="ENSMMUG00000043149">
    <property type="expression patterns" value="Expressed in ileum and 20 other cell types or tissues"/>
</dbReference>
<evidence type="ECO:0000313" key="12">
    <source>
        <dbReference type="VGNC" id="VGNC:106183"/>
    </source>
</evidence>
<dbReference type="InParanoid" id="A0A1D5RC39"/>
<evidence type="ECO:0000256" key="7">
    <source>
        <dbReference type="SAM" id="MobiDB-lite"/>
    </source>
</evidence>
<feature type="transmembrane region" description="Helical" evidence="8">
    <location>
        <begin position="392"/>
        <end position="414"/>
    </location>
</feature>
<proteinExistence type="inferred from homology"/>
<dbReference type="PANTHER" id="PTHR23504">
    <property type="entry name" value="MAJOR FACILITATOR SUPERFAMILY DOMAIN-CONTAINING PROTEIN 10"/>
    <property type="match status" value="1"/>
</dbReference>
<dbReference type="VGNC" id="VGNC:106183">
    <property type="gene designation" value="MFSD9"/>
</dbReference>
<gene>
    <name evidence="10 12" type="primary">MFSD9</name>
</gene>
<protein>
    <submittedName>
        <fullName evidence="10">Major facilitator superfamily domain containing 9</fullName>
    </submittedName>
</protein>
<dbReference type="GeneTree" id="ENSGT00940000159390"/>
<feature type="domain" description="Major facilitator superfamily (MFS) profile" evidence="9">
    <location>
        <begin position="113"/>
        <end position="532"/>
    </location>
</feature>
<dbReference type="Ensembl" id="ENSMMUT00000076219.2">
    <property type="protein sequence ID" value="ENSMMUP00000057881.2"/>
    <property type="gene ID" value="ENSMMUG00000043149.2"/>
</dbReference>
<feature type="compositionally biased region" description="Polar residues" evidence="7">
    <location>
        <begin position="12"/>
        <end position="22"/>
    </location>
</feature>
<accession>A0A1D5RC39</accession>
<dbReference type="STRING" id="9544.ENSMMUP00000057881"/>
<dbReference type="Gene3D" id="1.20.1250.20">
    <property type="entry name" value="MFS general substrate transporter like domains"/>
    <property type="match status" value="1"/>
</dbReference>
<keyword evidence="3" id="KW-0813">Transport</keyword>
<feature type="transmembrane region" description="Helical" evidence="8">
    <location>
        <begin position="179"/>
        <end position="198"/>
    </location>
</feature>
<evidence type="ECO:0000313" key="10">
    <source>
        <dbReference type="Ensembl" id="ENSMMUP00000057881.2"/>
    </source>
</evidence>
<dbReference type="PANTHER" id="PTHR23504:SF14">
    <property type="entry name" value="MAJOR FACILITATOR SUPERFAMILY DOMAIN-CONTAINING PROTEIN 9"/>
    <property type="match status" value="1"/>
</dbReference>
<keyword evidence="11" id="KW-1185">Reference proteome</keyword>
<dbReference type="Pfam" id="PF07690">
    <property type="entry name" value="MFS_1"/>
    <property type="match status" value="1"/>
</dbReference>
<keyword evidence="6 8" id="KW-0472">Membrane</keyword>
<name>A0A1D5RC39_MACMU</name>
<feature type="transmembrane region" description="Helical" evidence="8">
    <location>
        <begin position="113"/>
        <end position="135"/>
    </location>
</feature>
<dbReference type="InterPro" id="IPR001958">
    <property type="entry name" value="Tet-R_TetA/multi-R_MdtG-like"/>
</dbReference>
<evidence type="ECO:0000313" key="11">
    <source>
        <dbReference type="Proteomes" id="UP000006718"/>
    </source>
</evidence>
<reference evidence="11" key="1">
    <citation type="journal article" date="2007" name="Science">
        <title>Evolutionary and biomedical insights from the rhesus macaque genome.</title>
        <authorList>
            <person name="Gibbs R.A."/>
            <person name="Rogers J."/>
            <person name="Katze M.G."/>
            <person name="Bumgarner R."/>
            <person name="Weinstock G.M."/>
            <person name="Mardis E.R."/>
            <person name="Remington K.A."/>
            <person name="Strausberg R.L."/>
            <person name="Venter J.C."/>
            <person name="Wilson R.K."/>
            <person name="Batzer M.A."/>
            <person name="Bustamante C.D."/>
            <person name="Eichler E.E."/>
            <person name="Hahn M.W."/>
            <person name="Hardison R.C."/>
            <person name="Makova K.D."/>
            <person name="Miller W."/>
            <person name="Milosavljevic A."/>
            <person name="Palermo R.E."/>
            <person name="Siepel A."/>
            <person name="Sikela J.M."/>
            <person name="Attaway T."/>
            <person name="Bell S."/>
            <person name="Bernard K.E."/>
            <person name="Buhay C.J."/>
            <person name="Chandrabose M.N."/>
            <person name="Dao M."/>
            <person name="Davis C."/>
            <person name="Delehaunty K.D."/>
            <person name="Ding Y."/>
            <person name="Dinh H.H."/>
            <person name="Dugan-Rocha S."/>
            <person name="Fulton L.A."/>
            <person name="Gabisi R.A."/>
            <person name="Garner T.T."/>
            <person name="Godfrey J."/>
            <person name="Hawes A.C."/>
            <person name="Hernandez J."/>
            <person name="Hines S."/>
            <person name="Holder M."/>
            <person name="Hume J."/>
            <person name="Jhangiani S.N."/>
            <person name="Joshi V."/>
            <person name="Khan Z.M."/>
            <person name="Kirkness E.F."/>
            <person name="Cree A."/>
            <person name="Fowler R.G."/>
            <person name="Lee S."/>
            <person name="Lewis L.R."/>
            <person name="Li Z."/>
            <person name="Liu Y.-S."/>
            <person name="Moore S.M."/>
            <person name="Muzny D."/>
            <person name="Nazareth L.V."/>
            <person name="Ngo D.N."/>
            <person name="Okwuonu G.O."/>
            <person name="Pai G."/>
            <person name="Parker D."/>
            <person name="Paul H.A."/>
            <person name="Pfannkoch C."/>
            <person name="Pohl C.S."/>
            <person name="Rogers Y.-H.C."/>
            <person name="Ruiz S.J."/>
            <person name="Sabo A."/>
            <person name="Santibanez J."/>
            <person name="Schneider B.W."/>
            <person name="Smith S.M."/>
            <person name="Sodergren E."/>
            <person name="Svatek A.F."/>
            <person name="Utterback T.R."/>
            <person name="Vattathil S."/>
            <person name="Warren W."/>
            <person name="White C.S."/>
            <person name="Chinwalla A.T."/>
            <person name="Feng Y."/>
            <person name="Halpern A.L."/>
            <person name="Hillier L.W."/>
            <person name="Huang X."/>
            <person name="Minx P."/>
            <person name="Nelson J.O."/>
            <person name="Pepin K.H."/>
            <person name="Qin X."/>
            <person name="Sutton G.G."/>
            <person name="Venter E."/>
            <person name="Walenz B.P."/>
            <person name="Wallis J.W."/>
            <person name="Worley K.C."/>
            <person name="Yang S.-P."/>
            <person name="Jones S.M."/>
            <person name="Marra M.A."/>
            <person name="Rocchi M."/>
            <person name="Schein J.E."/>
            <person name="Baertsch R."/>
            <person name="Clarke L."/>
            <person name="Csuros M."/>
            <person name="Glasscock J."/>
            <person name="Harris R.A."/>
            <person name="Havlak P."/>
            <person name="Jackson A.R."/>
            <person name="Jiang H."/>
            <person name="Liu Y."/>
            <person name="Messina D.N."/>
            <person name="Shen Y."/>
            <person name="Song H.X.-Z."/>
            <person name="Wylie T."/>
            <person name="Zhang L."/>
            <person name="Birney E."/>
            <person name="Han K."/>
            <person name="Konkel M.K."/>
            <person name="Lee J."/>
            <person name="Smit A.F.A."/>
            <person name="Ullmer B."/>
            <person name="Wang H."/>
            <person name="Xing J."/>
            <person name="Burhans R."/>
            <person name="Cheng Z."/>
            <person name="Karro J.E."/>
            <person name="Ma J."/>
            <person name="Raney B."/>
            <person name="She X."/>
            <person name="Cox M.J."/>
            <person name="Demuth J.P."/>
            <person name="Dumas L.J."/>
            <person name="Han S.-G."/>
            <person name="Hopkins J."/>
            <person name="Karimpour-Fard A."/>
            <person name="Kim Y.H."/>
            <person name="Pollack J.R."/>
            <person name="Vinar T."/>
            <person name="Addo-Quaye C."/>
            <person name="Degenhardt J."/>
            <person name="Denby A."/>
            <person name="Hubisz M.J."/>
            <person name="Indap A."/>
            <person name="Kosiol C."/>
            <person name="Lahn B.T."/>
            <person name="Lawson H.A."/>
            <person name="Marklein A."/>
            <person name="Nielsen R."/>
            <person name="Vallender E.J."/>
            <person name="Clark A.G."/>
            <person name="Ferguson B."/>
            <person name="Hernandez R.D."/>
            <person name="Hirani K."/>
            <person name="Kehrer-Sawatzki H."/>
            <person name="Kolb J."/>
            <person name="Patil S."/>
            <person name="Pu L.-L."/>
            <person name="Ren Y."/>
            <person name="Smith D.G."/>
            <person name="Wheeler D.A."/>
            <person name="Schenck I."/>
            <person name="Ball E.V."/>
            <person name="Chen R."/>
            <person name="Cooper D.N."/>
            <person name="Giardine B."/>
            <person name="Hsu F."/>
            <person name="Kent W.J."/>
            <person name="Lesk A."/>
            <person name="Nelson D.L."/>
            <person name="O'brien W.E."/>
            <person name="Pruefer K."/>
            <person name="Stenson P.D."/>
            <person name="Wallace J.C."/>
            <person name="Ke H."/>
            <person name="Liu X.-M."/>
            <person name="Wang P."/>
            <person name="Xiang A.P."/>
            <person name="Yang F."/>
            <person name="Barber G.P."/>
            <person name="Haussler D."/>
            <person name="Karolchik D."/>
            <person name="Kern A.D."/>
            <person name="Kuhn R.M."/>
            <person name="Smith K.E."/>
            <person name="Zwieg A.S."/>
        </authorList>
    </citation>
    <scope>NUCLEOTIDE SEQUENCE [LARGE SCALE GENOMIC DNA]</scope>
    <source>
        <strain evidence="11">17573</strain>
    </source>
</reference>
<evidence type="ECO:0000259" key="9">
    <source>
        <dbReference type="PROSITE" id="PS50850"/>
    </source>
</evidence>